<keyword evidence="4 8" id="KW-0238">DNA-binding</keyword>
<evidence type="ECO:0000256" key="1">
    <source>
        <dbReference type="ARBA" id="ARBA00008213"/>
    </source>
</evidence>
<comment type="function">
    <text evidence="6 8 9">Necessary for efficient RNA polymerase transcription elongation past template-encoded arresting sites. The arresting sites in DNA have the property of trapping a certain fraction of elongating RNA polymerases that pass through, resulting in locked ternary complexes. Cleavage of the nascent transcript by cleavage factors such as GreA or GreB allows the resumption of elongation from the new 3'terminus. GreA releases sequences of 2 to 3 nucleotides.</text>
</comment>
<name>A0A0K6IT78_9GAMM</name>
<feature type="domain" description="Transcription elongation factor GreA/GreB C-terminal" evidence="10">
    <location>
        <begin position="84"/>
        <end position="157"/>
    </location>
</feature>
<protein>
    <recommendedName>
        <fullName evidence="2 8">Transcription elongation factor GreA</fullName>
    </recommendedName>
    <alternativeName>
        <fullName evidence="7 8">Transcript cleavage factor GreA</fullName>
    </alternativeName>
</protein>
<dbReference type="InterPro" id="IPR023459">
    <property type="entry name" value="Tscrpt_elong_fac_GreA/B_fam"/>
</dbReference>
<evidence type="ECO:0000256" key="4">
    <source>
        <dbReference type="ARBA" id="ARBA00023125"/>
    </source>
</evidence>
<evidence type="ECO:0000256" key="9">
    <source>
        <dbReference type="RuleBase" id="RU000556"/>
    </source>
</evidence>
<dbReference type="AlphaFoldDB" id="A0A0K6IT78"/>
<evidence type="ECO:0000256" key="3">
    <source>
        <dbReference type="ARBA" id="ARBA00023015"/>
    </source>
</evidence>
<dbReference type="PROSITE" id="PS00830">
    <property type="entry name" value="GREAB_2"/>
    <property type="match status" value="1"/>
</dbReference>
<dbReference type="SUPFAM" id="SSF54534">
    <property type="entry name" value="FKBP-like"/>
    <property type="match status" value="1"/>
</dbReference>
<accession>A0A0K6IT78</accession>
<dbReference type="FunFam" id="3.10.50.30:FF:000001">
    <property type="entry name" value="Transcription elongation factor GreA"/>
    <property type="match status" value="1"/>
</dbReference>
<evidence type="ECO:0000313" key="13">
    <source>
        <dbReference type="Proteomes" id="UP000182769"/>
    </source>
</evidence>
<dbReference type="PANTHER" id="PTHR30437">
    <property type="entry name" value="TRANSCRIPTION ELONGATION FACTOR GREA"/>
    <property type="match status" value="1"/>
</dbReference>
<dbReference type="EMBL" id="CYHG01000016">
    <property type="protein sequence ID" value="CUB06269.1"/>
    <property type="molecule type" value="Genomic_DNA"/>
</dbReference>
<keyword evidence="5 8" id="KW-0804">Transcription</keyword>
<dbReference type="Pfam" id="PF03449">
    <property type="entry name" value="GreA_GreB_N"/>
    <property type="match status" value="1"/>
</dbReference>
<feature type="domain" description="Transcription elongation factor GreA/GreB N-terminal" evidence="11">
    <location>
        <begin position="5"/>
        <end position="75"/>
    </location>
</feature>
<dbReference type="PIRSF" id="PIRSF006092">
    <property type="entry name" value="GreA_GreB"/>
    <property type="match status" value="1"/>
</dbReference>
<evidence type="ECO:0000313" key="12">
    <source>
        <dbReference type="EMBL" id="CUB06269.1"/>
    </source>
</evidence>
<dbReference type="GO" id="GO:0006354">
    <property type="term" value="P:DNA-templated transcription elongation"/>
    <property type="evidence" value="ECO:0007669"/>
    <property type="project" value="TreeGrafter"/>
</dbReference>
<dbReference type="Gene3D" id="1.10.287.180">
    <property type="entry name" value="Transcription elongation factor, GreA/GreB, N-terminal domain"/>
    <property type="match status" value="1"/>
</dbReference>
<dbReference type="InterPro" id="IPR036953">
    <property type="entry name" value="GreA/GreB_C_sf"/>
</dbReference>
<dbReference type="FunFam" id="1.10.287.180:FF:000001">
    <property type="entry name" value="Transcription elongation factor GreA"/>
    <property type="match status" value="1"/>
</dbReference>
<evidence type="ECO:0000256" key="2">
    <source>
        <dbReference type="ARBA" id="ARBA00013729"/>
    </source>
</evidence>
<sequence>MMKKVPMTVEGEARLREELNHLKTVVRPRVIADIAEAREHGDLKENAEYHAAREEQGFCEGRISEIEGKLSDSQVIDVKSIPHTGKVIFGTTVTLFNVDTEETVTYKIVGDDESDVKAKKISYASPIAKAIIGKMEGDEVAIKIPAGEVVYEIENVEHI</sequence>
<dbReference type="InterPro" id="IPR018151">
    <property type="entry name" value="TF_GreA/GreB_CS"/>
</dbReference>
<keyword evidence="12" id="KW-0648">Protein biosynthesis</keyword>
<dbReference type="HAMAP" id="MF_00105">
    <property type="entry name" value="GreA_GreB"/>
    <property type="match status" value="1"/>
</dbReference>
<dbReference type="GO" id="GO:0003677">
    <property type="term" value="F:DNA binding"/>
    <property type="evidence" value="ECO:0007669"/>
    <property type="project" value="UniProtKB-UniRule"/>
</dbReference>
<dbReference type="Gene3D" id="3.10.50.30">
    <property type="entry name" value="Transcription elongation factor, GreA/GreB, C-terminal domain"/>
    <property type="match status" value="1"/>
</dbReference>
<keyword evidence="12" id="KW-0251">Elongation factor</keyword>
<dbReference type="NCBIfam" id="NF001263">
    <property type="entry name" value="PRK00226.1-4"/>
    <property type="match status" value="1"/>
</dbReference>
<proteinExistence type="inferred from homology"/>
<dbReference type="STRING" id="1137284.GCA_001418205_03488"/>
<comment type="similarity">
    <text evidence="1 8 9">Belongs to the GreA/GreB family.</text>
</comment>
<organism evidence="12 13">
    <name type="scientific">Marinomonas fungiae</name>
    <dbReference type="NCBI Taxonomy" id="1137284"/>
    <lineage>
        <taxon>Bacteria</taxon>
        <taxon>Pseudomonadati</taxon>
        <taxon>Pseudomonadota</taxon>
        <taxon>Gammaproteobacteria</taxon>
        <taxon>Oceanospirillales</taxon>
        <taxon>Oceanospirillaceae</taxon>
        <taxon>Marinomonas</taxon>
    </lineage>
</organism>
<evidence type="ECO:0000256" key="6">
    <source>
        <dbReference type="ARBA" id="ARBA00024916"/>
    </source>
</evidence>
<dbReference type="NCBIfam" id="NF001264">
    <property type="entry name" value="PRK00226.1-5"/>
    <property type="match status" value="1"/>
</dbReference>
<dbReference type="GO" id="GO:0032784">
    <property type="term" value="P:regulation of DNA-templated transcription elongation"/>
    <property type="evidence" value="ECO:0007669"/>
    <property type="project" value="UniProtKB-UniRule"/>
</dbReference>
<dbReference type="SUPFAM" id="SSF46557">
    <property type="entry name" value="GreA transcript cleavage protein, N-terminal domain"/>
    <property type="match status" value="1"/>
</dbReference>
<dbReference type="GO" id="GO:0070063">
    <property type="term" value="F:RNA polymerase binding"/>
    <property type="evidence" value="ECO:0007669"/>
    <property type="project" value="InterPro"/>
</dbReference>
<dbReference type="InterPro" id="IPR006359">
    <property type="entry name" value="Tscrpt_elong_fac_GreA"/>
</dbReference>
<dbReference type="Proteomes" id="UP000182769">
    <property type="component" value="Unassembled WGS sequence"/>
</dbReference>
<dbReference type="PROSITE" id="PS00829">
    <property type="entry name" value="GREAB_1"/>
    <property type="match status" value="1"/>
</dbReference>
<dbReference type="InterPro" id="IPR028624">
    <property type="entry name" value="Tscrpt_elong_fac_GreA/B"/>
</dbReference>
<dbReference type="Pfam" id="PF01272">
    <property type="entry name" value="GreA_GreB"/>
    <property type="match status" value="1"/>
</dbReference>
<keyword evidence="13" id="KW-1185">Reference proteome</keyword>
<dbReference type="PANTHER" id="PTHR30437:SF4">
    <property type="entry name" value="TRANSCRIPTION ELONGATION FACTOR GREA"/>
    <property type="match status" value="1"/>
</dbReference>
<keyword evidence="3 8" id="KW-0805">Transcription regulation</keyword>
<evidence type="ECO:0000259" key="10">
    <source>
        <dbReference type="Pfam" id="PF01272"/>
    </source>
</evidence>
<dbReference type="InterPro" id="IPR036805">
    <property type="entry name" value="Tscrpt_elong_fac_GreA/B_N_sf"/>
</dbReference>
<evidence type="ECO:0000256" key="5">
    <source>
        <dbReference type="ARBA" id="ARBA00023163"/>
    </source>
</evidence>
<dbReference type="NCBIfam" id="NF001261">
    <property type="entry name" value="PRK00226.1-2"/>
    <property type="match status" value="1"/>
</dbReference>
<dbReference type="GO" id="GO:0003746">
    <property type="term" value="F:translation elongation factor activity"/>
    <property type="evidence" value="ECO:0007669"/>
    <property type="project" value="UniProtKB-KW"/>
</dbReference>
<reference evidence="13" key="1">
    <citation type="submission" date="2015-08" db="EMBL/GenBank/DDBJ databases">
        <authorList>
            <person name="Varghese N."/>
        </authorList>
    </citation>
    <scope>NUCLEOTIDE SEQUENCE [LARGE SCALE GENOMIC DNA]</scope>
    <source>
        <strain evidence="13">JCM 18476</strain>
    </source>
</reference>
<dbReference type="InterPro" id="IPR001437">
    <property type="entry name" value="Tscrpt_elong_fac_GreA/B_C"/>
</dbReference>
<dbReference type="InterPro" id="IPR022691">
    <property type="entry name" value="Tscrpt_elong_fac_GreA/B_N"/>
</dbReference>
<evidence type="ECO:0000256" key="8">
    <source>
        <dbReference type="HAMAP-Rule" id="MF_00105"/>
    </source>
</evidence>
<evidence type="ECO:0000259" key="11">
    <source>
        <dbReference type="Pfam" id="PF03449"/>
    </source>
</evidence>
<gene>
    <name evidence="8" type="primary">greA</name>
    <name evidence="12" type="ORF">Ga0061065_11657</name>
</gene>
<evidence type="ECO:0000256" key="7">
    <source>
        <dbReference type="ARBA" id="ARBA00030776"/>
    </source>
</evidence>
<dbReference type="NCBIfam" id="TIGR01462">
    <property type="entry name" value="greA"/>
    <property type="match status" value="1"/>
</dbReference>